<evidence type="ECO:0000256" key="1">
    <source>
        <dbReference type="ARBA" id="ARBA00022860"/>
    </source>
</evidence>
<name>A0A9I9DIL0_CUCME</name>
<feature type="region of interest" description="Disordered" evidence="3">
    <location>
        <begin position="122"/>
        <end position="142"/>
    </location>
</feature>
<evidence type="ECO:0000313" key="4">
    <source>
        <dbReference type="EnsemblPlants" id="MELO3C018873.2.1"/>
    </source>
</evidence>
<dbReference type="Gene3D" id="1.20.5.1190">
    <property type="entry name" value="iswi atpase"/>
    <property type="match status" value="1"/>
</dbReference>
<protein>
    <recommendedName>
        <fullName evidence="5">Protein IQ-DOMAIN 1</fullName>
    </recommendedName>
</protein>
<dbReference type="Gramene" id="MELO3C018873.2.1">
    <property type="protein sequence ID" value="MELO3C018873.2.1"/>
    <property type="gene ID" value="MELO3C018873.2"/>
</dbReference>
<dbReference type="GO" id="GO:0005516">
    <property type="term" value="F:calmodulin binding"/>
    <property type="evidence" value="ECO:0007669"/>
    <property type="project" value="UniProtKB-KW"/>
</dbReference>
<dbReference type="PANTHER" id="PTHR32295">
    <property type="entry name" value="IQ-DOMAIN 5-RELATED"/>
    <property type="match status" value="1"/>
</dbReference>
<evidence type="ECO:0000256" key="3">
    <source>
        <dbReference type="SAM" id="MobiDB-lite"/>
    </source>
</evidence>
<sequence length="453" mass="51764">MCKKLSAKQLNSCQSNPLLFLHLPLFPLRFKYPVSSSKGFPFWVFSVLLNVMGIKGELVRNVFLRNRSFKTHEKNTRKHSTVERKKWHSVRSYLCGDEYNSVLVEEDAASIRSSEATVTQPVDELEVSRQKQEPGVEESELSSQLLKRQEQAAFIIQSAFRSFLARRRDKQIKRMDNDCKGIIEGIESPSRESLSTSIEVQTGNSEAFSVQDERIVLSNRVQQKSKTQLHRLKVEDDMLCEEWDDSTVSSNVTKMRIQNRLEASTRRERALAYAFSQQLRICSKRKHSKSDVIEANMSWSWLERWMATRLPEGSSVETHTRKPSEVIDNNHRLMLSQRLFDISAEEKESCGSNEVSVRSVNFSADALKSTDSNLAKNRLKGSSDISRRKTVPSLHFDGDFTKVSKRDWVTPAESERDKKSRQKQAGGRGEIKCNDTYIDSSPSSSPLESRIGV</sequence>
<reference evidence="4" key="1">
    <citation type="submission" date="2023-03" db="UniProtKB">
        <authorList>
            <consortium name="EnsemblPlants"/>
        </authorList>
    </citation>
    <scope>IDENTIFICATION</scope>
</reference>
<organism evidence="4">
    <name type="scientific">Cucumis melo</name>
    <name type="common">Muskmelon</name>
    <dbReference type="NCBI Taxonomy" id="3656"/>
    <lineage>
        <taxon>Eukaryota</taxon>
        <taxon>Viridiplantae</taxon>
        <taxon>Streptophyta</taxon>
        <taxon>Embryophyta</taxon>
        <taxon>Tracheophyta</taxon>
        <taxon>Spermatophyta</taxon>
        <taxon>Magnoliopsida</taxon>
        <taxon>eudicotyledons</taxon>
        <taxon>Gunneridae</taxon>
        <taxon>Pentapetalae</taxon>
        <taxon>rosids</taxon>
        <taxon>fabids</taxon>
        <taxon>Cucurbitales</taxon>
        <taxon>Cucurbitaceae</taxon>
        <taxon>Benincaseae</taxon>
        <taxon>Cucumis</taxon>
    </lineage>
</organism>
<dbReference type="InterPro" id="IPR000048">
    <property type="entry name" value="IQ_motif_EF-hand-BS"/>
</dbReference>
<evidence type="ECO:0008006" key="5">
    <source>
        <dbReference type="Google" id="ProtNLM"/>
    </source>
</evidence>
<evidence type="ECO:0000256" key="2">
    <source>
        <dbReference type="ARBA" id="ARBA00024341"/>
    </source>
</evidence>
<dbReference type="Pfam" id="PF00612">
    <property type="entry name" value="IQ"/>
    <property type="match status" value="1"/>
</dbReference>
<keyword evidence="1" id="KW-0112">Calmodulin-binding</keyword>
<dbReference type="PANTHER" id="PTHR32295:SF15">
    <property type="entry name" value="PROTEIN IQ-DOMAIN 33"/>
    <property type="match status" value="1"/>
</dbReference>
<feature type="region of interest" description="Disordered" evidence="3">
    <location>
        <begin position="408"/>
        <end position="453"/>
    </location>
</feature>
<dbReference type="EnsemblPlants" id="MELO3C018873.2.1">
    <property type="protein sequence ID" value="MELO3C018873.2.1"/>
    <property type="gene ID" value="MELO3C018873.2"/>
</dbReference>
<proteinExistence type="inferred from homology"/>
<dbReference type="AlphaFoldDB" id="A0A9I9DIL0"/>
<comment type="similarity">
    <text evidence="2">Belongs to the IQD family.</text>
</comment>
<accession>A0A9I9DIL0</accession>
<feature type="compositionally biased region" description="Basic and acidic residues" evidence="3">
    <location>
        <begin position="408"/>
        <end position="418"/>
    </location>
</feature>
<dbReference type="PROSITE" id="PS50096">
    <property type="entry name" value="IQ"/>
    <property type="match status" value="1"/>
</dbReference>